<keyword evidence="2" id="KW-0808">Transferase</keyword>
<dbReference type="RefSeq" id="WP_014202792.1">
    <property type="nucleotide sequence ID" value="NC_016599.1"/>
</dbReference>
<evidence type="ECO:0000259" key="1">
    <source>
        <dbReference type="Pfam" id="PF08241"/>
    </source>
</evidence>
<dbReference type="SUPFAM" id="SSF53335">
    <property type="entry name" value="S-adenosyl-L-methionine-dependent methyltransferases"/>
    <property type="match status" value="1"/>
</dbReference>
<evidence type="ECO:0000313" key="3">
    <source>
        <dbReference type="Proteomes" id="UP000005631"/>
    </source>
</evidence>
<feature type="domain" description="Methyltransferase type 11" evidence="1">
    <location>
        <begin position="43"/>
        <end position="134"/>
    </location>
</feature>
<dbReference type="EMBL" id="CP003156">
    <property type="protein sequence ID" value="AEV33443.1"/>
    <property type="molecule type" value="Genomic_DNA"/>
</dbReference>
<keyword evidence="3" id="KW-1185">Reference proteome</keyword>
<dbReference type="Gene3D" id="3.40.50.150">
    <property type="entry name" value="Vaccinia Virus protein VP39"/>
    <property type="match status" value="1"/>
</dbReference>
<evidence type="ECO:0000313" key="2">
    <source>
        <dbReference type="EMBL" id="AEV33443.1"/>
    </source>
</evidence>
<dbReference type="InterPro" id="IPR013216">
    <property type="entry name" value="Methyltransf_11"/>
</dbReference>
<dbReference type="AlphaFoldDB" id="G8R7R2"/>
<gene>
    <name evidence="2" type="ordered locus">Oweho_2473</name>
</gene>
<dbReference type="PANTHER" id="PTHR43861">
    <property type="entry name" value="TRANS-ACONITATE 2-METHYLTRANSFERASE-RELATED"/>
    <property type="match status" value="1"/>
</dbReference>
<dbReference type="STRING" id="926562.Oweho_2473"/>
<dbReference type="HOGENOM" id="CLU_082973_0_0_10"/>
<dbReference type="CDD" id="cd02440">
    <property type="entry name" value="AdoMet_MTases"/>
    <property type="match status" value="1"/>
</dbReference>
<dbReference type="PATRIC" id="fig|926562.3.peg.2488"/>
<proteinExistence type="predicted"/>
<sequence>MTEFWESAFKDKQEMWGSAPADSAITAANLFLEKGLTNILIPGFGYGRNARVFTEKGLKVTGIEISETAIALAKQHFGESITVHHGGVGDMPFDSHQYDGIFCYALIHLLNETERAKLINDCYRQLKPGGLMVFVAISTNTPTYGEGIRLGKDWFVTKHGVKLFYYQPESIEKEFGNHGLLEATEISEPAKNIESKPSQKFWQIVCKKDSPAK</sequence>
<dbReference type="GO" id="GO:0032259">
    <property type="term" value="P:methylation"/>
    <property type="evidence" value="ECO:0007669"/>
    <property type="project" value="UniProtKB-KW"/>
</dbReference>
<dbReference type="Proteomes" id="UP000005631">
    <property type="component" value="Chromosome"/>
</dbReference>
<dbReference type="InterPro" id="IPR029063">
    <property type="entry name" value="SAM-dependent_MTases_sf"/>
</dbReference>
<dbReference type="eggNOG" id="COG0500">
    <property type="taxonomic scope" value="Bacteria"/>
</dbReference>
<protein>
    <submittedName>
        <fullName evidence="2">Methyltransferase family protein</fullName>
    </submittedName>
</protein>
<dbReference type="GO" id="GO:0008757">
    <property type="term" value="F:S-adenosylmethionine-dependent methyltransferase activity"/>
    <property type="evidence" value="ECO:0007669"/>
    <property type="project" value="InterPro"/>
</dbReference>
<name>G8R7R2_OWEHD</name>
<dbReference type="KEGG" id="oho:Oweho_2473"/>
<organism evidence="2 3">
    <name type="scientific">Owenweeksia hongkongensis (strain DSM 17368 / CIP 108786 / JCM 12287 / NRRL B-23963 / UST20020801)</name>
    <dbReference type="NCBI Taxonomy" id="926562"/>
    <lineage>
        <taxon>Bacteria</taxon>
        <taxon>Pseudomonadati</taxon>
        <taxon>Bacteroidota</taxon>
        <taxon>Flavobacteriia</taxon>
        <taxon>Flavobacteriales</taxon>
        <taxon>Owenweeksiaceae</taxon>
        <taxon>Owenweeksia</taxon>
    </lineage>
</organism>
<reference evidence="2 3" key="1">
    <citation type="journal article" date="2012" name="Stand. Genomic Sci.">
        <title>Genome sequence of the orange-pigmented seawater bacterium Owenweeksia hongkongensis type strain (UST20020801(T)).</title>
        <authorList>
            <person name="Riedel T."/>
            <person name="Held B."/>
            <person name="Nolan M."/>
            <person name="Lucas S."/>
            <person name="Lapidus A."/>
            <person name="Tice H."/>
            <person name="Del Rio T.G."/>
            <person name="Cheng J.F."/>
            <person name="Han C."/>
            <person name="Tapia R."/>
            <person name="Goodwin L.A."/>
            <person name="Pitluck S."/>
            <person name="Liolios K."/>
            <person name="Mavromatis K."/>
            <person name="Pagani I."/>
            <person name="Ivanova N."/>
            <person name="Mikhailova N."/>
            <person name="Pati A."/>
            <person name="Chen A."/>
            <person name="Palaniappan K."/>
            <person name="Rohde M."/>
            <person name="Tindall B.J."/>
            <person name="Detter J.C."/>
            <person name="Goker M."/>
            <person name="Woyke T."/>
            <person name="Bristow J."/>
            <person name="Eisen J.A."/>
            <person name="Markowitz V."/>
            <person name="Hugenholtz P."/>
            <person name="Klenk H.P."/>
            <person name="Kyrpides N.C."/>
        </authorList>
    </citation>
    <scope>NUCLEOTIDE SEQUENCE</scope>
    <source>
        <strain evidence="3">DSM 17368 / JCM 12287 / NRRL B-23963</strain>
    </source>
</reference>
<dbReference type="Pfam" id="PF08241">
    <property type="entry name" value="Methyltransf_11"/>
    <property type="match status" value="1"/>
</dbReference>
<accession>G8R7R2</accession>
<keyword evidence="2" id="KW-0489">Methyltransferase</keyword>
<dbReference type="OrthoDB" id="703529at2"/>